<dbReference type="Pfam" id="PF05784">
    <property type="entry name" value="Herpes_UL82_83"/>
    <property type="match status" value="1"/>
</dbReference>
<accession>A0A0F6R6M8</accession>
<evidence type="ECO:0000313" key="2">
    <source>
        <dbReference type="EMBL" id="AKE44249.1"/>
    </source>
</evidence>
<evidence type="ECO:0000256" key="1">
    <source>
        <dbReference type="SAM" id="MobiDB-lite"/>
    </source>
</evidence>
<protein>
    <submittedName>
        <fullName evidence="2">A82</fullName>
    </submittedName>
</protein>
<reference evidence="2 3" key="1">
    <citation type="journal article" date="2015" name="Genome Announc.">
        <title>Complete Genome Sequence of Rat Cytomegalovirus Strain ALL-03 (Malaysian Strain).</title>
        <authorList>
            <person name="Balakrishnan K.N."/>
            <person name="Abdullah A.A."/>
            <person name="Camalxaman S.N."/>
            <person name="Quah Y.W."/>
            <person name="Abba Y."/>
            <person name="Hani H."/>
            <person name="Loh H.S."/>
            <person name="Kamal F.M."/>
            <person name="Zeenathul N.A."/>
            <person name="Aini I."/>
            <person name="Omar A.R."/>
            <person name="Noordin M.M."/>
            <person name="Mohd Azmi M.L."/>
        </authorList>
    </citation>
    <scope>NUCLEOTIDE SEQUENCE [LARGE SCALE GENOMIC DNA]</scope>
    <source>
        <strain evidence="2">ALL-03</strain>
    </source>
</reference>
<feature type="compositionally biased region" description="Acidic residues" evidence="1">
    <location>
        <begin position="382"/>
        <end position="396"/>
    </location>
</feature>
<name>A0A0F6R6M8_RCMVE</name>
<feature type="compositionally biased region" description="Acidic residues" evidence="1">
    <location>
        <begin position="405"/>
        <end position="417"/>
    </location>
</feature>
<dbReference type="EMBL" id="KP967684">
    <property type="protein sequence ID" value="AKE44249.1"/>
    <property type="molecule type" value="Genomic_DNA"/>
</dbReference>
<organism evidence="2 3">
    <name type="scientific">Rat cytomegalovirus ALL-03</name>
    <dbReference type="NCBI Taxonomy" id="1640278"/>
    <lineage>
        <taxon>Viruses</taxon>
        <taxon>Duplodnaviria</taxon>
        <taxon>Heunggongvirae</taxon>
        <taxon>Peploviricota</taxon>
        <taxon>Herviviricetes</taxon>
        <taxon>Herpesvirales</taxon>
        <taxon>Orthoherpesviridae</taxon>
        <taxon>Betaherpesvirinae</taxon>
        <taxon>Muromegalovirus</taxon>
        <taxon>Muromegalovirus muridbeta8</taxon>
        <taxon>Rat cytomegalovirus (isolate England)</taxon>
    </lineage>
</organism>
<dbReference type="InterPro" id="IPR008649">
    <property type="entry name" value="Herpes_UL82/UL83"/>
</dbReference>
<feature type="compositionally biased region" description="Polar residues" evidence="1">
    <location>
        <begin position="545"/>
        <end position="555"/>
    </location>
</feature>
<dbReference type="Proteomes" id="UP000105122">
    <property type="component" value="Segment"/>
</dbReference>
<feature type="compositionally biased region" description="Basic and acidic residues" evidence="1">
    <location>
        <begin position="449"/>
        <end position="472"/>
    </location>
</feature>
<gene>
    <name evidence="2" type="primary">a82</name>
</gene>
<feature type="region of interest" description="Disordered" evidence="1">
    <location>
        <begin position="377"/>
        <end position="472"/>
    </location>
</feature>
<sequence length="568" mass="63103">MDHYEIVSDPRKPGSPHLFGQAAYLDLLLQKGPVFGPGEVKILKTGISAFNTGPALICLAQRQDRPRVGPIRIPFTILTEQSNHVDITIPIKNTSDKQVSASSPENSICLLLFSVPLPYVSVNCGYITRSQRTKSKVPVSTAFRVNVRSTAIGHSMTLTMKRTKWSPQKPATSTGTHIAMVSVETTGIIPLRKKDTAILQTASDPGVRLDHTIYSDGKLIFCLTYIPGKGTSTTPPLSMQLNLHLYRSGSTVVMKKNPEPLLNRFPGNGFVVIAPTTFHLKTGKEATIFINNAFRCKEDASHVCMFFPITNPNLDCQMMMWPEGESLSVILRATGDINIQKGSVLGRLHFLLNDPSVLALVPTARNTWQWSTTAVRGRNDDINDGDDDYDDYDDNNDYNNATDSSDTDLDDLEEEVENAPRPPDEDFSNLSLNAVDRSPLREVPPQRSQADEERFRREMNRNDDSDQEDRGNDNADFLLLVEKTYNVDRHAMVNIGTGVLPLCVICFEKMHFALHNRSLLRHVLFPIAGVNCCETAPLPIRGRYSSPTSTQSVKPSNDYPPFSSEIDV</sequence>
<evidence type="ECO:0000313" key="3">
    <source>
        <dbReference type="Proteomes" id="UP000105122"/>
    </source>
</evidence>
<proteinExistence type="predicted"/>
<feature type="region of interest" description="Disordered" evidence="1">
    <location>
        <begin position="543"/>
        <end position="568"/>
    </location>
</feature>